<dbReference type="EMBL" id="QQAY01000001">
    <property type="protein sequence ID" value="RDI47350.1"/>
    <property type="molecule type" value="Genomic_DNA"/>
</dbReference>
<dbReference type="InterPro" id="IPR018392">
    <property type="entry name" value="LysM"/>
</dbReference>
<dbReference type="Gene3D" id="3.10.350.10">
    <property type="entry name" value="LysM domain"/>
    <property type="match status" value="1"/>
</dbReference>
<dbReference type="RefSeq" id="WP_114743578.1">
    <property type="nucleotide sequence ID" value="NZ_QQAY01000001.1"/>
</dbReference>
<reference evidence="3 4" key="1">
    <citation type="submission" date="2018-07" db="EMBL/GenBank/DDBJ databases">
        <title>Genomic Encyclopedia of Type Strains, Phase IV (KMG-IV): sequencing the most valuable type-strain genomes for metagenomic binning, comparative biology and taxonomic classification.</title>
        <authorList>
            <person name="Goeker M."/>
        </authorList>
    </citation>
    <scope>NUCLEOTIDE SEQUENCE [LARGE SCALE GENOMIC DNA]</scope>
    <source>
        <strain evidence="3 4">DSM 25281</strain>
    </source>
</reference>
<accession>A0A370GVQ8</accession>
<dbReference type="PROSITE" id="PS51782">
    <property type="entry name" value="LYSM"/>
    <property type="match status" value="1"/>
</dbReference>
<dbReference type="Proteomes" id="UP000255326">
    <property type="component" value="Unassembled WGS sequence"/>
</dbReference>
<dbReference type="OrthoDB" id="2679564at2"/>
<keyword evidence="1" id="KW-0812">Transmembrane</keyword>
<dbReference type="CDD" id="cd00118">
    <property type="entry name" value="LysM"/>
    <property type="match status" value="1"/>
</dbReference>
<feature type="domain" description="LysM" evidence="2">
    <location>
        <begin position="39"/>
        <end position="90"/>
    </location>
</feature>
<dbReference type="SMART" id="SM00257">
    <property type="entry name" value="LysM"/>
    <property type="match status" value="1"/>
</dbReference>
<dbReference type="InterPro" id="IPR036779">
    <property type="entry name" value="LysM_dom_sf"/>
</dbReference>
<evidence type="ECO:0000313" key="4">
    <source>
        <dbReference type="Proteomes" id="UP000255326"/>
    </source>
</evidence>
<comment type="caution">
    <text evidence="3">The sequence shown here is derived from an EMBL/GenBank/DDBJ whole genome shotgun (WGS) entry which is preliminary data.</text>
</comment>
<proteinExistence type="predicted"/>
<keyword evidence="4" id="KW-1185">Reference proteome</keyword>
<name>A0A370GVQ8_9BACI</name>
<evidence type="ECO:0000313" key="3">
    <source>
        <dbReference type="EMBL" id="RDI47350.1"/>
    </source>
</evidence>
<dbReference type="AlphaFoldDB" id="A0A370GVQ8"/>
<keyword evidence="1" id="KW-0472">Membrane</keyword>
<dbReference type="Pfam" id="PF01476">
    <property type="entry name" value="LysM"/>
    <property type="match status" value="1"/>
</dbReference>
<evidence type="ECO:0000256" key="1">
    <source>
        <dbReference type="SAM" id="Phobius"/>
    </source>
</evidence>
<feature type="transmembrane region" description="Helical" evidence="1">
    <location>
        <begin position="12"/>
        <end position="30"/>
    </location>
</feature>
<keyword evidence="1" id="KW-1133">Transmembrane helix</keyword>
<evidence type="ECO:0000259" key="2">
    <source>
        <dbReference type="PROSITE" id="PS51782"/>
    </source>
</evidence>
<organism evidence="3 4">
    <name type="scientific">Falsibacillus pallidus</name>
    <dbReference type="NCBI Taxonomy" id="493781"/>
    <lineage>
        <taxon>Bacteria</taxon>
        <taxon>Bacillati</taxon>
        <taxon>Bacillota</taxon>
        <taxon>Bacilli</taxon>
        <taxon>Bacillales</taxon>
        <taxon>Bacillaceae</taxon>
        <taxon>Falsibacillus</taxon>
    </lineage>
</organism>
<protein>
    <submittedName>
        <fullName evidence="3">LysM domain-containing protein</fullName>
    </submittedName>
</protein>
<sequence>MFQLIWKKYSYTIILCGLTIFFGMTCLVLFSGNEDTIRKEIVINDGDSLWTIAEDYADEQNMSVPQFISWVQKENGLKSYVINAGDKIVIPAKKINPVSDSIKIKEIAMDGNN</sequence>
<gene>
    <name evidence="3" type="ORF">DFR59_1014</name>
</gene>